<evidence type="ECO:0000313" key="1">
    <source>
        <dbReference type="EMBL" id="MFC0318024.1"/>
    </source>
</evidence>
<proteinExistence type="predicted"/>
<comment type="caution">
    <text evidence="1">The sequence shown here is derived from an EMBL/GenBank/DDBJ whole genome shotgun (WGS) entry which is preliminary data.</text>
</comment>
<sequence length="57" mass="6624">MMLFNIFMRHHGVVTLVMENVLATEVDSLVKSLNALNDDGEVYYKVPVDNRRSQERQ</sequence>
<protein>
    <submittedName>
        <fullName evidence="1">Uncharacterized protein</fullName>
    </submittedName>
</protein>
<dbReference type="RefSeq" id="WP_013665216.1">
    <property type="nucleotide sequence ID" value="NZ_JBHLWO010000001.1"/>
</dbReference>
<dbReference type="EMBL" id="JBHLWO010000001">
    <property type="protein sequence ID" value="MFC0318024.1"/>
    <property type="molecule type" value="Genomic_DNA"/>
</dbReference>
<gene>
    <name evidence="1" type="ORF">ACFFI0_06875</name>
</gene>
<dbReference type="Proteomes" id="UP001589774">
    <property type="component" value="Unassembled WGS sequence"/>
</dbReference>
<accession>A0ABV6HGJ5</accession>
<evidence type="ECO:0000313" key="2">
    <source>
        <dbReference type="Proteomes" id="UP001589774"/>
    </source>
</evidence>
<keyword evidence="2" id="KW-1185">Reference proteome</keyword>
<organism evidence="1 2">
    <name type="scientific">Olivibacter oleidegradans</name>
    <dbReference type="NCBI Taxonomy" id="760123"/>
    <lineage>
        <taxon>Bacteria</taxon>
        <taxon>Pseudomonadati</taxon>
        <taxon>Bacteroidota</taxon>
        <taxon>Sphingobacteriia</taxon>
        <taxon>Sphingobacteriales</taxon>
        <taxon>Sphingobacteriaceae</taxon>
        <taxon>Olivibacter</taxon>
    </lineage>
</organism>
<name>A0ABV6HGJ5_9SPHI</name>
<reference evidence="1 2" key="1">
    <citation type="submission" date="2024-09" db="EMBL/GenBank/DDBJ databases">
        <authorList>
            <person name="Sun Q."/>
            <person name="Mori K."/>
        </authorList>
    </citation>
    <scope>NUCLEOTIDE SEQUENCE [LARGE SCALE GENOMIC DNA]</scope>
    <source>
        <strain evidence="1 2">CCM 7765</strain>
    </source>
</reference>